<accession>A0AAQ3N1P8</accession>
<feature type="compositionally biased region" description="Basic and acidic residues" evidence="1">
    <location>
        <begin position="55"/>
        <end position="71"/>
    </location>
</feature>
<protein>
    <submittedName>
        <fullName evidence="2">Uncharacterized protein</fullName>
    </submittedName>
</protein>
<dbReference type="Proteomes" id="UP001374535">
    <property type="component" value="Chromosome 8"/>
</dbReference>
<keyword evidence="3" id="KW-1185">Reference proteome</keyword>
<reference evidence="2 3" key="1">
    <citation type="journal article" date="2023" name="Life. Sci Alliance">
        <title>Evolutionary insights into 3D genome organization and epigenetic landscape of Vigna mungo.</title>
        <authorList>
            <person name="Junaid A."/>
            <person name="Singh B."/>
            <person name="Bhatia S."/>
        </authorList>
    </citation>
    <scope>NUCLEOTIDE SEQUENCE [LARGE SCALE GENOMIC DNA]</scope>
    <source>
        <strain evidence="2">Urdbean</strain>
    </source>
</reference>
<dbReference type="EMBL" id="CP144693">
    <property type="protein sequence ID" value="WVZ00985.1"/>
    <property type="molecule type" value="Genomic_DNA"/>
</dbReference>
<organism evidence="2 3">
    <name type="scientific">Vigna mungo</name>
    <name type="common">Black gram</name>
    <name type="synonym">Phaseolus mungo</name>
    <dbReference type="NCBI Taxonomy" id="3915"/>
    <lineage>
        <taxon>Eukaryota</taxon>
        <taxon>Viridiplantae</taxon>
        <taxon>Streptophyta</taxon>
        <taxon>Embryophyta</taxon>
        <taxon>Tracheophyta</taxon>
        <taxon>Spermatophyta</taxon>
        <taxon>Magnoliopsida</taxon>
        <taxon>eudicotyledons</taxon>
        <taxon>Gunneridae</taxon>
        <taxon>Pentapetalae</taxon>
        <taxon>rosids</taxon>
        <taxon>fabids</taxon>
        <taxon>Fabales</taxon>
        <taxon>Fabaceae</taxon>
        <taxon>Papilionoideae</taxon>
        <taxon>50 kb inversion clade</taxon>
        <taxon>NPAAA clade</taxon>
        <taxon>indigoferoid/millettioid clade</taxon>
        <taxon>Phaseoleae</taxon>
        <taxon>Vigna</taxon>
    </lineage>
</organism>
<evidence type="ECO:0000313" key="3">
    <source>
        <dbReference type="Proteomes" id="UP001374535"/>
    </source>
</evidence>
<proteinExistence type="predicted"/>
<name>A0AAQ3N1P8_VIGMU</name>
<feature type="region of interest" description="Disordered" evidence="1">
    <location>
        <begin position="51"/>
        <end position="71"/>
    </location>
</feature>
<sequence length="120" mass="13707">MSSTYHPQSDGQTEDLNEFQQAYLYFHLEKNVATKGKCIVTSEVDDAGKAVARRGHVDKEPPRRDTSKSLRSHMENVLLKNFVRDVFASETKNVSLILRVKEFGEKLRIRVEVGNNDANR</sequence>
<evidence type="ECO:0000313" key="2">
    <source>
        <dbReference type="EMBL" id="WVZ00985.1"/>
    </source>
</evidence>
<gene>
    <name evidence="2" type="ORF">V8G54_027054</name>
</gene>
<evidence type="ECO:0000256" key="1">
    <source>
        <dbReference type="SAM" id="MobiDB-lite"/>
    </source>
</evidence>
<dbReference type="AlphaFoldDB" id="A0AAQ3N1P8"/>